<dbReference type="PANTHER" id="PTHR30136">
    <property type="entry name" value="HELIX-TURN-HELIX TRANSCRIPTIONAL REGULATOR, ICLR FAMILY"/>
    <property type="match status" value="1"/>
</dbReference>
<proteinExistence type="predicted"/>
<keyword evidence="3" id="KW-0804">Transcription</keyword>
<dbReference type="PROSITE" id="PS51078">
    <property type="entry name" value="ICLR_ED"/>
    <property type="match status" value="1"/>
</dbReference>
<protein>
    <recommendedName>
        <fullName evidence="5">Glycerol operon regulatory protein</fullName>
    </recommendedName>
</protein>
<dbReference type="RefSeq" id="WP_184309438.1">
    <property type="nucleotide sequence ID" value="NZ_JACHEN010000006.1"/>
</dbReference>
<evidence type="ECO:0000313" key="9">
    <source>
        <dbReference type="Proteomes" id="UP000579281"/>
    </source>
</evidence>
<organism evidence="8 9">
    <name type="scientific">Anaerosolibacter carboniphilus</name>
    <dbReference type="NCBI Taxonomy" id="1417629"/>
    <lineage>
        <taxon>Bacteria</taxon>
        <taxon>Bacillati</taxon>
        <taxon>Bacillota</taxon>
        <taxon>Clostridia</taxon>
        <taxon>Peptostreptococcales</taxon>
        <taxon>Thermotaleaceae</taxon>
        <taxon>Anaerosolibacter</taxon>
    </lineage>
</organism>
<dbReference type="PANTHER" id="PTHR30136:SF24">
    <property type="entry name" value="HTH-TYPE TRANSCRIPTIONAL REPRESSOR ALLR"/>
    <property type="match status" value="1"/>
</dbReference>
<comment type="function">
    <text evidence="4">May be an activator protein for the gylABX operon.</text>
</comment>
<dbReference type="InterPro" id="IPR050707">
    <property type="entry name" value="HTH_MetabolicPath_Reg"/>
</dbReference>
<evidence type="ECO:0000259" key="7">
    <source>
        <dbReference type="PROSITE" id="PS51078"/>
    </source>
</evidence>
<dbReference type="Pfam" id="PF09339">
    <property type="entry name" value="HTH_IclR"/>
    <property type="match status" value="1"/>
</dbReference>
<dbReference type="FunFam" id="1.10.10.10:FF:000056">
    <property type="entry name" value="IclR family transcriptional regulator"/>
    <property type="match status" value="1"/>
</dbReference>
<dbReference type="InterPro" id="IPR029016">
    <property type="entry name" value="GAF-like_dom_sf"/>
</dbReference>
<evidence type="ECO:0000256" key="1">
    <source>
        <dbReference type="ARBA" id="ARBA00023015"/>
    </source>
</evidence>
<sequence length="262" mass="29822">MTEKSNENSVRSIQRALNILLCFNWDERELTLTEIAEKIGLAKSTVSRLLTTLELEGFISKDQKTNRFKLGHNIYYLGLIAKESLDIRKISRPIMEEIGRASQETVNLYLLENRERVCLEQVESPQPIKKSEKIGERVSIWQGATGRSILANLKENVWYEMIKELRPITEDTIADPDAFITELKKVKERGYAVSVGEKNAEVGCIAAPIFDAHRKVIGCLAISGPRFRFPENIDYYSELVVDGAKKISNQLGYYEISPGYME</sequence>
<feature type="domain" description="IclR-ED" evidence="7">
    <location>
        <begin position="73"/>
        <end position="253"/>
    </location>
</feature>
<dbReference type="GO" id="GO:0045892">
    <property type="term" value="P:negative regulation of DNA-templated transcription"/>
    <property type="evidence" value="ECO:0007669"/>
    <property type="project" value="TreeGrafter"/>
</dbReference>
<dbReference type="EMBL" id="JACHEN010000006">
    <property type="protein sequence ID" value="MBB6215285.1"/>
    <property type="molecule type" value="Genomic_DNA"/>
</dbReference>
<dbReference type="AlphaFoldDB" id="A0A841KYT1"/>
<evidence type="ECO:0000313" key="8">
    <source>
        <dbReference type="EMBL" id="MBB6215285.1"/>
    </source>
</evidence>
<dbReference type="InterPro" id="IPR036388">
    <property type="entry name" value="WH-like_DNA-bd_sf"/>
</dbReference>
<evidence type="ECO:0000256" key="3">
    <source>
        <dbReference type="ARBA" id="ARBA00023163"/>
    </source>
</evidence>
<dbReference type="Proteomes" id="UP000579281">
    <property type="component" value="Unassembled WGS sequence"/>
</dbReference>
<keyword evidence="2 8" id="KW-0238">DNA-binding</keyword>
<dbReference type="Gene3D" id="3.30.450.40">
    <property type="match status" value="1"/>
</dbReference>
<feature type="domain" description="HTH iclR-type" evidence="6">
    <location>
        <begin position="10"/>
        <end position="72"/>
    </location>
</feature>
<gene>
    <name evidence="8" type="ORF">HNQ80_001374</name>
</gene>
<dbReference type="Pfam" id="PF01614">
    <property type="entry name" value="IclR_C"/>
    <property type="match status" value="1"/>
</dbReference>
<name>A0A841KYT1_9FIRM</name>
<dbReference type="GO" id="GO:0003677">
    <property type="term" value="F:DNA binding"/>
    <property type="evidence" value="ECO:0007669"/>
    <property type="project" value="UniProtKB-KW"/>
</dbReference>
<dbReference type="Gene3D" id="1.10.10.10">
    <property type="entry name" value="Winged helix-like DNA-binding domain superfamily/Winged helix DNA-binding domain"/>
    <property type="match status" value="1"/>
</dbReference>
<accession>A0A841KYT1</accession>
<evidence type="ECO:0000256" key="4">
    <source>
        <dbReference type="ARBA" id="ARBA00058938"/>
    </source>
</evidence>
<dbReference type="SMART" id="SM00346">
    <property type="entry name" value="HTH_ICLR"/>
    <property type="match status" value="1"/>
</dbReference>
<evidence type="ECO:0000256" key="2">
    <source>
        <dbReference type="ARBA" id="ARBA00023125"/>
    </source>
</evidence>
<reference evidence="8 9" key="1">
    <citation type="submission" date="2020-08" db="EMBL/GenBank/DDBJ databases">
        <title>Genomic Encyclopedia of Type Strains, Phase IV (KMG-IV): sequencing the most valuable type-strain genomes for metagenomic binning, comparative biology and taxonomic classification.</title>
        <authorList>
            <person name="Goeker M."/>
        </authorList>
    </citation>
    <scope>NUCLEOTIDE SEQUENCE [LARGE SCALE GENOMIC DNA]</scope>
    <source>
        <strain evidence="8 9">DSM 103526</strain>
    </source>
</reference>
<dbReference type="InterPro" id="IPR005471">
    <property type="entry name" value="Tscrpt_reg_IclR_N"/>
</dbReference>
<evidence type="ECO:0000259" key="6">
    <source>
        <dbReference type="PROSITE" id="PS51077"/>
    </source>
</evidence>
<dbReference type="SUPFAM" id="SSF46785">
    <property type="entry name" value="Winged helix' DNA-binding domain"/>
    <property type="match status" value="1"/>
</dbReference>
<dbReference type="PROSITE" id="PS51077">
    <property type="entry name" value="HTH_ICLR"/>
    <property type="match status" value="1"/>
</dbReference>
<dbReference type="InterPro" id="IPR014757">
    <property type="entry name" value="Tscrpt_reg_IclR_C"/>
</dbReference>
<dbReference type="InterPro" id="IPR036390">
    <property type="entry name" value="WH_DNA-bd_sf"/>
</dbReference>
<keyword evidence="9" id="KW-1185">Reference proteome</keyword>
<evidence type="ECO:0000256" key="5">
    <source>
        <dbReference type="ARBA" id="ARBA00070406"/>
    </source>
</evidence>
<keyword evidence="1" id="KW-0805">Transcription regulation</keyword>
<dbReference type="GO" id="GO:0003700">
    <property type="term" value="F:DNA-binding transcription factor activity"/>
    <property type="evidence" value="ECO:0007669"/>
    <property type="project" value="TreeGrafter"/>
</dbReference>
<dbReference type="SUPFAM" id="SSF55781">
    <property type="entry name" value="GAF domain-like"/>
    <property type="match status" value="1"/>
</dbReference>
<comment type="caution">
    <text evidence="8">The sequence shown here is derived from an EMBL/GenBank/DDBJ whole genome shotgun (WGS) entry which is preliminary data.</text>
</comment>